<dbReference type="HOGENOM" id="CLU_1895177_0_0_6"/>
<evidence type="ECO:0008006" key="4">
    <source>
        <dbReference type="Google" id="ProtNLM"/>
    </source>
</evidence>
<evidence type="ECO:0000313" key="3">
    <source>
        <dbReference type="Proteomes" id="UP000009080"/>
    </source>
</evidence>
<reference evidence="2 3" key="1">
    <citation type="journal article" date="2009" name="PLoS ONE">
        <title>The complete genome of Teredinibacter turnerae T7901: an intracellular endosymbiont of marine wood-boring bivalves (shipworms).</title>
        <authorList>
            <person name="Yang J.C."/>
            <person name="Madupu R."/>
            <person name="Durkin A.S."/>
            <person name="Ekborg N.A."/>
            <person name="Pedamallu C.S."/>
            <person name="Hostetler J.B."/>
            <person name="Radune D."/>
            <person name="Toms B.S."/>
            <person name="Henrissat B."/>
            <person name="Coutinho P.M."/>
            <person name="Schwarz S."/>
            <person name="Field L."/>
            <person name="Trindade-Silva A.E."/>
            <person name="Soares C.A.G."/>
            <person name="Elshahawi S."/>
            <person name="Hanora A."/>
            <person name="Schmidt E.W."/>
            <person name="Haygood M.G."/>
            <person name="Posfai J."/>
            <person name="Benner J."/>
            <person name="Madinger C."/>
            <person name="Nove J."/>
            <person name="Anton B."/>
            <person name="Chaudhary K."/>
            <person name="Foster J."/>
            <person name="Holman A."/>
            <person name="Kumar S."/>
            <person name="Lessard P.A."/>
            <person name="Luyten Y.A."/>
            <person name="Slatko B."/>
            <person name="Wood N."/>
            <person name="Wu B."/>
            <person name="Teplitski M."/>
            <person name="Mougous J.D."/>
            <person name="Ward N."/>
            <person name="Eisen J.A."/>
            <person name="Badger J.H."/>
            <person name="Distel D.L."/>
        </authorList>
    </citation>
    <scope>NUCLEOTIDE SEQUENCE [LARGE SCALE GENOMIC DNA]</scope>
    <source>
        <strain evidence="3">ATCC 39867 / T7901</strain>
    </source>
</reference>
<gene>
    <name evidence="2" type="ordered locus">TERTU_2661</name>
</gene>
<organism evidence="2 3">
    <name type="scientific">Teredinibacter turnerae (strain ATCC 39867 / T7901)</name>
    <dbReference type="NCBI Taxonomy" id="377629"/>
    <lineage>
        <taxon>Bacteria</taxon>
        <taxon>Pseudomonadati</taxon>
        <taxon>Pseudomonadota</taxon>
        <taxon>Gammaproteobacteria</taxon>
        <taxon>Cellvibrionales</taxon>
        <taxon>Cellvibrionaceae</taxon>
        <taxon>Teredinibacter</taxon>
    </lineage>
</organism>
<dbReference type="EMBL" id="CP001614">
    <property type="protein sequence ID" value="ACR14264.1"/>
    <property type="molecule type" value="Genomic_DNA"/>
</dbReference>
<proteinExistence type="predicted"/>
<keyword evidence="1" id="KW-0732">Signal</keyword>
<sequence length="134" mass="14073">MNITKQLAGCVFALLSAYSYAGDAPFATVGVRATSIEVQPNVSIDAMAIRISGPNLSFQKPLTPAGESLSIDQLGLVDAGTYRYEITGVTFTGETERVNGNGRAPGAVLKKSVVENASGEFTFDGRVLISPTTR</sequence>
<dbReference type="AlphaFoldDB" id="C5BLY5"/>
<feature type="chain" id="PRO_5002948714" description="Lipoprotein" evidence="1">
    <location>
        <begin position="22"/>
        <end position="134"/>
    </location>
</feature>
<accession>C5BLY5</accession>
<dbReference type="KEGG" id="ttu:TERTU_2661"/>
<feature type="signal peptide" evidence="1">
    <location>
        <begin position="1"/>
        <end position="21"/>
    </location>
</feature>
<dbReference type="Proteomes" id="UP000009080">
    <property type="component" value="Chromosome"/>
</dbReference>
<protein>
    <recommendedName>
        <fullName evidence="4">Lipoprotein</fullName>
    </recommendedName>
</protein>
<evidence type="ECO:0000313" key="2">
    <source>
        <dbReference type="EMBL" id="ACR14264.1"/>
    </source>
</evidence>
<name>C5BLY5_TERTT</name>
<evidence type="ECO:0000256" key="1">
    <source>
        <dbReference type="SAM" id="SignalP"/>
    </source>
</evidence>
<dbReference type="RefSeq" id="WP_015820380.1">
    <property type="nucleotide sequence ID" value="NC_012997.1"/>
</dbReference>
<dbReference type="STRING" id="377629.TERTU_2661"/>
<keyword evidence="3" id="KW-1185">Reference proteome</keyword>